<proteinExistence type="predicted"/>
<protein>
    <submittedName>
        <fullName evidence="1">Uncharacterized protein</fullName>
    </submittedName>
</protein>
<reference evidence="1" key="2">
    <citation type="journal article" date="2015" name="Fish Shellfish Immunol.">
        <title>Early steps in the European eel (Anguilla anguilla)-Vibrio vulnificus interaction in the gills: Role of the RtxA13 toxin.</title>
        <authorList>
            <person name="Callol A."/>
            <person name="Pajuelo D."/>
            <person name="Ebbesson L."/>
            <person name="Teles M."/>
            <person name="MacKenzie S."/>
            <person name="Amaro C."/>
        </authorList>
    </citation>
    <scope>NUCLEOTIDE SEQUENCE</scope>
</reference>
<organism evidence="1">
    <name type="scientific">Anguilla anguilla</name>
    <name type="common">European freshwater eel</name>
    <name type="synonym">Muraena anguilla</name>
    <dbReference type="NCBI Taxonomy" id="7936"/>
    <lineage>
        <taxon>Eukaryota</taxon>
        <taxon>Metazoa</taxon>
        <taxon>Chordata</taxon>
        <taxon>Craniata</taxon>
        <taxon>Vertebrata</taxon>
        <taxon>Euteleostomi</taxon>
        <taxon>Actinopterygii</taxon>
        <taxon>Neopterygii</taxon>
        <taxon>Teleostei</taxon>
        <taxon>Anguilliformes</taxon>
        <taxon>Anguillidae</taxon>
        <taxon>Anguilla</taxon>
    </lineage>
</organism>
<evidence type="ECO:0000313" key="1">
    <source>
        <dbReference type="EMBL" id="JAI02769.1"/>
    </source>
</evidence>
<dbReference type="EMBL" id="GBXM01005809">
    <property type="protein sequence ID" value="JAI02769.1"/>
    <property type="molecule type" value="Transcribed_RNA"/>
</dbReference>
<dbReference type="AlphaFoldDB" id="A0A0E9XM50"/>
<reference evidence="1" key="1">
    <citation type="submission" date="2014-11" db="EMBL/GenBank/DDBJ databases">
        <authorList>
            <person name="Amaro Gonzalez C."/>
        </authorList>
    </citation>
    <scope>NUCLEOTIDE SEQUENCE</scope>
</reference>
<name>A0A0E9XM50_ANGAN</name>
<accession>A0A0E9XM50</accession>
<sequence>MTQMHPLILYTYHRRNARAIFLIAVEFNYFKETSATVLFA</sequence>